<keyword evidence="3 5" id="KW-1133">Transmembrane helix</keyword>
<feature type="transmembrane region" description="Helical" evidence="5">
    <location>
        <begin position="69"/>
        <end position="90"/>
    </location>
</feature>
<keyword evidence="4 5" id="KW-0472">Membrane</keyword>
<name>A0A2W7IT35_9FLAO</name>
<reference evidence="6 7" key="1">
    <citation type="submission" date="2018-06" db="EMBL/GenBank/DDBJ databases">
        <title>Genomic Encyclopedia of Archaeal and Bacterial Type Strains, Phase II (KMG-II): from individual species to whole genera.</title>
        <authorList>
            <person name="Goeker M."/>
        </authorList>
    </citation>
    <scope>NUCLEOTIDE SEQUENCE [LARGE SCALE GENOMIC DNA]</scope>
    <source>
        <strain evidence="6 7">DSM 15361</strain>
    </source>
</reference>
<evidence type="ECO:0000313" key="7">
    <source>
        <dbReference type="Proteomes" id="UP000249542"/>
    </source>
</evidence>
<dbReference type="AlphaFoldDB" id="A0A2W7IT35"/>
<dbReference type="Pfam" id="PF07681">
    <property type="entry name" value="DoxX"/>
    <property type="match status" value="1"/>
</dbReference>
<dbReference type="RefSeq" id="WP_245924724.1">
    <property type="nucleotide sequence ID" value="NZ_QKYV01000002.1"/>
</dbReference>
<evidence type="ECO:0000256" key="5">
    <source>
        <dbReference type="SAM" id="Phobius"/>
    </source>
</evidence>
<comment type="caution">
    <text evidence="6">The sequence shown here is derived from an EMBL/GenBank/DDBJ whole genome shotgun (WGS) entry which is preliminary data.</text>
</comment>
<feature type="transmembrane region" description="Helical" evidence="5">
    <location>
        <begin position="96"/>
        <end position="116"/>
    </location>
</feature>
<evidence type="ECO:0000256" key="4">
    <source>
        <dbReference type="ARBA" id="ARBA00023136"/>
    </source>
</evidence>
<keyword evidence="7" id="KW-1185">Reference proteome</keyword>
<dbReference type="Proteomes" id="UP000249542">
    <property type="component" value="Unassembled WGS sequence"/>
</dbReference>
<evidence type="ECO:0000313" key="6">
    <source>
        <dbReference type="EMBL" id="PZW42627.1"/>
    </source>
</evidence>
<organism evidence="6 7">
    <name type="scientific">Mesonia algae</name>
    <dbReference type="NCBI Taxonomy" id="213248"/>
    <lineage>
        <taxon>Bacteria</taxon>
        <taxon>Pseudomonadati</taxon>
        <taxon>Bacteroidota</taxon>
        <taxon>Flavobacteriia</taxon>
        <taxon>Flavobacteriales</taxon>
        <taxon>Flavobacteriaceae</taxon>
        <taxon>Mesonia</taxon>
    </lineage>
</organism>
<comment type="subcellular location">
    <subcellularLocation>
        <location evidence="1">Membrane</location>
        <topology evidence="1">Multi-pass membrane protein</topology>
    </subcellularLocation>
</comment>
<keyword evidence="2 5" id="KW-0812">Transmembrane</keyword>
<dbReference type="InterPro" id="IPR032808">
    <property type="entry name" value="DoxX"/>
</dbReference>
<feature type="transmembrane region" description="Helical" evidence="5">
    <location>
        <begin position="7"/>
        <end position="24"/>
    </location>
</feature>
<dbReference type="GO" id="GO:0016020">
    <property type="term" value="C:membrane"/>
    <property type="evidence" value="ECO:0007669"/>
    <property type="project" value="UniProtKB-SubCell"/>
</dbReference>
<feature type="transmembrane region" description="Helical" evidence="5">
    <location>
        <begin position="44"/>
        <end position="62"/>
    </location>
</feature>
<protein>
    <submittedName>
        <fullName evidence="6">Putative oxidoreductase</fullName>
    </submittedName>
</protein>
<gene>
    <name evidence="6" type="ORF">LX95_00943</name>
</gene>
<evidence type="ECO:0000256" key="3">
    <source>
        <dbReference type="ARBA" id="ARBA00022989"/>
    </source>
</evidence>
<dbReference type="EMBL" id="QKYV01000002">
    <property type="protein sequence ID" value="PZW42627.1"/>
    <property type="molecule type" value="Genomic_DNA"/>
</dbReference>
<sequence length="130" mass="14412">MNIDIGLLILSITVAGLMLFYGIAKLNALDRIKSLLSANGFPEFMAYGVFITEIIAPLLIGFRAKFASLVFFFGMLSAMFLTHAGELFSITKTGGVEIELILLYALGAVVFVLYRIRKIRGIKVKYLRLI</sequence>
<evidence type="ECO:0000256" key="1">
    <source>
        <dbReference type="ARBA" id="ARBA00004141"/>
    </source>
</evidence>
<accession>A0A2W7IT35</accession>
<proteinExistence type="predicted"/>
<evidence type="ECO:0000256" key="2">
    <source>
        <dbReference type="ARBA" id="ARBA00022692"/>
    </source>
</evidence>